<evidence type="ECO:0000313" key="1">
    <source>
        <dbReference type="EMBL" id="MCI83824.1"/>
    </source>
</evidence>
<dbReference type="EMBL" id="LXQA011076233">
    <property type="protein sequence ID" value="MCI83824.1"/>
    <property type="molecule type" value="Genomic_DNA"/>
</dbReference>
<sequence>PGAMRSLAGNVSGLGALRR</sequence>
<accession>A0A392V6D7</accession>
<protein>
    <submittedName>
        <fullName evidence="1">Uncharacterized protein</fullName>
    </submittedName>
</protein>
<name>A0A392V6D7_9FABA</name>
<evidence type="ECO:0000313" key="2">
    <source>
        <dbReference type="Proteomes" id="UP000265520"/>
    </source>
</evidence>
<reference evidence="1 2" key="1">
    <citation type="journal article" date="2018" name="Front. Plant Sci.">
        <title>Red Clover (Trifolium pratense) and Zigzag Clover (T. medium) - A Picture of Genomic Similarities and Differences.</title>
        <authorList>
            <person name="Dluhosova J."/>
            <person name="Istvanek J."/>
            <person name="Nedelnik J."/>
            <person name="Repkova J."/>
        </authorList>
    </citation>
    <scope>NUCLEOTIDE SEQUENCE [LARGE SCALE GENOMIC DNA]</scope>
    <source>
        <strain evidence="2">cv. 10/8</strain>
        <tissue evidence="1">Leaf</tissue>
    </source>
</reference>
<proteinExistence type="predicted"/>
<dbReference type="Proteomes" id="UP000265520">
    <property type="component" value="Unassembled WGS sequence"/>
</dbReference>
<keyword evidence="2" id="KW-1185">Reference proteome</keyword>
<organism evidence="1 2">
    <name type="scientific">Trifolium medium</name>
    <dbReference type="NCBI Taxonomy" id="97028"/>
    <lineage>
        <taxon>Eukaryota</taxon>
        <taxon>Viridiplantae</taxon>
        <taxon>Streptophyta</taxon>
        <taxon>Embryophyta</taxon>
        <taxon>Tracheophyta</taxon>
        <taxon>Spermatophyta</taxon>
        <taxon>Magnoliopsida</taxon>
        <taxon>eudicotyledons</taxon>
        <taxon>Gunneridae</taxon>
        <taxon>Pentapetalae</taxon>
        <taxon>rosids</taxon>
        <taxon>fabids</taxon>
        <taxon>Fabales</taxon>
        <taxon>Fabaceae</taxon>
        <taxon>Papilionoideae</taxon>
        <taxon>50 kb inversion clade</taxon>
        <taxon>NPAAA clade</taxon>
        <taxon>Hologalegina</taxon>
        <taxon>IRL clade</taxon>
        <taxon>Trifolieae</taxon>
        <taxon>Trifolium</taxon>
    </lineage>
</organism>
<feature type="non-terminal residue" evidence="1">
    <location>
        <position position="1"/>
    </location>
</feature>
<comment type="caution">
    <text evidence="1">The sequence shown here is derived from an EMBL/GenBank/DDBJ whole genome shotgun (WGS) entry which is preliminary data.</text>
</comment>
<dbReference type="AlphaFoldDB" id="A0A392V6D7"/>